<accession>A0A366S4U1</accession>
<dbReference type="Pfam" id="PF06985">
    <property type="entry name" value="HET"/>
    <property type="match status" value="1"/>
</dbReference>
<reference evidence="2 3" key="1">
    <citation type="submission" date="2018-06" db="EMBL/GenBank/DDBJ databases">
        <title>Fusarium incarnatum-equiseti species complex species 28.</title>
        <authorList>
            <person name="Gardiner D.M."/>
        </authorList>
    </citation>
    <scope>NUCLEOTIDE SEQUENCE [LARGE SCALE GENOMIC DNA]</scope>
    <source>
        <strain evidence="2 3">FIESC_28</strain>
    </source>
</reference>
<dbReference type="RefSeq" id="XP_031018925.1">
    <property type="nucleotide sequence ID" value="XM_031156973.1"/>
</dbReference>
<proteinExistence type="predicted"/>
<evidence type="ECO:0000313" key="2">
    <source>
        <dbReference type="EMBL" id="RBR24334.1"/>
    </source>
</evidence>
<dbReference type="GeneID" id="41992269"/>
<keyword evidence="3" id="KW-1185">Reference proteome</keyword>
<comment type="caution">
    <text evidence="2">The sequence shown here is derived from an EMBL/GenBank/DDBJ whole genome shotgun (WGS) entry which is preliminary data.</text>
</comment>
<evidence type="ECO:0000259" key="1">
    <source>
        <dbReference type="Pfam" id="PF06985"/>
    </source>
</evidence>
<organism evidence="2 3">
    <name type="scientific">Fusarium coffeatum</name>
    <dbReference type="NCBI Taxonomy" id="231269"/>
    <lineage>
        <taxon>Eukaryota</taxon>
        <taxon>Fungi</taxon>
        <taxon>Dikarya</taxon>
        <taxon>Ascomycota</taxon>
        <taxon>Pezizomycotina</taxon>
        <taxon>Sordariomycetes</taxon>
        <taxon>Hypocreomycetidae</taxon>
        <taxon>Hypocreales</taxon>
        <taxon>Nectriaceae</taxon>
        <taxon>Fusarium</taxon>
        <taxon>Fusarium incarnatum-equiseti species complex</taxon>
    </lineage>
</organism>
<dbReference type="AlphaFoldDB" id="A0A366S4U1"/>
<dbReference type="PANTHER" id="PTHR33112">
    <property type="entry name" value="DOMAIN PROTEIN, PUTATIVE-RELATED"/>
    <property type="match status" value="1"/>
</dbReference>
<protein>
    <recommendedName>
        <fullName evidence="1">Heterokaryon incompatibility domain-containing protein</fullName>
    </recommendedName>
</protein>
<feature type="domain" description="Heterokaryon incompatibility" evidence="1">
    <location>
        <begin position="64"/>
        <end position="210"/>
    </location>
</feature>
<dbReference type="Proteomes" id="UP000253153">
    <property type="component" value="Unassembled WGS sequence"/>
</dbReference>
<dbReference type="PANTHER" id="PTHR33112:SF10">
    <property type="entry name" value="TOL"/>
    <property type="match status" value="1"/>
</dbReference>
<dbReference type="InterPro" id="IPR010730">
    <property type="entry name" value="HET"/>
</dbReference>
<name>A0A366S4U1_9HYPO</name>
<dbReference type="EMBL" id="QKXC01000058">
    <property type="protein sequence ID" value="RBR24334.1"/>
    <property type="molecule type" value="Genomic_DNA"/>
</dbReference>
<gene>
    <name evidence="2" type="ORF">FIESC28_02824</name>
</gene>
<dbReference type="OrthoDB" id="5362512at2759"/>
<sequence>MGSKTTVNTVKGWLSMCEGGDRCVAKRRAVSDPIIPTRLIDVHTYGSQFWSVVETNNHQSFSKYVALSHRWVADTPRLLRNNYLAFQMGQSDDVVPRSYQDVFVLCRKLDIRYVWIDSLCIFQDSADDFLHEAATMIEVYANAFCTFSIGWESPHGFLRPRNTRALLRWNTDNLNGLVPPDRHLFVHDHRELRETIGQTPLNRRGWVLQEQLLSPRILHLGNDQLYWECDGRISSETEPDGLLPHGSDYRRKMLVDNGESESSTWQDLVVQFMRLDLTFERDRLLAVSGIARFLLTSSENGLPEGNGSYSYRKVERKVDPTTEYVAGLRRFHWIKDLLWQPMIFPQRWIEDDVKVNRGSFNRCPDNIVPSWSWAACPGPIRWTVEPFDVWHHDVSDEGGPVACLRNINFELLGSDIYGLPKSASLDISGLLIPAKHTELDGPEYHPNGVEATSNQQYFYLYTDGFMYPLPYPRVHGDVRSLITAPLESCDSFTPTCFIIPLISLSIWKDPKTMGLVVQERPRAGDGLREFVRVGSFTRYHKPDHNRQDCAGLAIMNAILKNVPADGDKFEQKLRDSAYWWEDYERAGMEDGHDATAKAEWTTIRLV</sequence>
<evidence type="ECO:0000313" key="3">
    <source>
        <dbReference type="Proteomes" id="UP000253153"/>
    </source>
</evidence>